<gene>
    <name evidence="1" type="ORF">BCB44BAC_01707</name>
</gene>
<comment type="caution">
    <text evidence="1">The sequence shown here is derived from an EMBL/GenBank/DDBJ whole genome shotgun (WGS) entry which is preliminary data.</text>
</comment>
<evidence type="ECO:0000313" key="1">
    <source>
        <dbReference type="EMBL" id="SCL90324.1"/>
    </source>
</evidence>
<dbReference type="AlphaFoldDB" id="A0AAX2CFR0"/>
<name>A0AAX2CFR0_9BACI</name>
<dbReference type="EMBL" id="FMIK01000022">
    <property type="protein sequence ID" value="SCL90324.1"/>
    <property type="molecule type" value="Genomic_DNA"/>
</dbReference>
<evidence type="ECO:0000313" key="2">
    <source>
        <dbReference type="Proteomes" id="UP000242164"/>
    </source>
</evidence>
<organism evidence="1 2">
    <name type="scientific">Bacillus cytotoxicus</name>
    <dbReference type="NCBI Taxonomy" id="580165"/>
    <lineage>
        <taxon>Bacteria</taxon>
        <taxon>Bacillati</taxon>
        <taxon>Bacillota</taxon>
        <taxon>Bacilli</taxon>
        <taxon>Bacillales</taxon>
        <taxon>Bacillaceae</taxon>
        <taxon>Bacillus</taxon>
        <taxon>Bacillus cereus group</taxon>
    </lineage>
</organism>
<protein>
    <submittedName>
        <fullName evidence="1">Uncharacterized protein</fullName>
    </submittedName>
</protein>
<proteinExistence type="predicted"/>
<dbReference type="Proteomes" id="UP000242164">
    <property type="component" value="Unassembled WGS sequence"/>
</dbReference>
<sequence length="98" mass="10985">MFCPIIIVLIPSQVFTGVVSLNFKTLNTFDGSGINGTTAISLILVIFLTYQCSPAKISHPHVLVLYSVLHFSHVSFHFQTLSLKFLQQKQMLLLIINH</sequence>
<accession>A0AAX2CFR0</accession>
<reference evidence="1 2" key="1">
    <citation type="submission" date="2016-08" db="EMBL/GenBank/DDBJ databases">
        <authorList>
            <person name="Loux V."/>
            <person name="Rue O."/>
        </authorList>
    </citation>
    <scope>NUCLEOTIDE SEQUENCE [LARGE SCALE GENOMIC DNA]</scope>
    <source>
        <strain evidence="1 2">AFSSA_08CEB44bac</strain>
    </source>
</reference>